<evidence type="ECO:0000313" key="3">
    <source>
        <dbReference type="Proteomes" id="UP001151760"/>
    </source>
</evidence>
<keyword evidence="3" id="KW-1185">Reference proteome</keyword>
<comment type="caution">
    <text evidence="2">The sequence shown here is derived from an EMBL/GenBank/DDBJ whole genome shotgun (WGS) entry which is preliminary data.</text>
</comment>
<reference evidence="2" key="2">
    <citation type="submission" date="2022-01" db="EMBL/GenBank/DDBJ databases">
        <authorList>
            <person name="Yamashiro T."/>
            <person name="Shiraishi A."/>
            <person name="Satake H."/>
            <person name="Nakayama K."/>
        </authorList>
    </citation>
    <scope>NUCLEOTIDE SEQUENCE</scope>
</reference>
<name>A0ABQ5HNQ8_9ASTR</name>
<proteinExistence type="predicted"/>
<sequence>MNQEQAQQAARDAKLVPTDDRVKIGISNLKMDPTLIQKEDTYQVVLDIIKNSSWYNAFLNTADILGICPRVPDQEFTMTPSHDSLIDFLIDLGYKGSQRSEDVKSCPTQDDGVLGRLKFISKGELHQVYGKSIPDTLLTKEIKNSKAYNMYLGYSTSVIPPKKGRGKGAQGEKATVTQKKKSPKKKSSKKKISKKSSITADDNIILDPNQALNLGESMSKTNAKITEEERRVYKTYERLVTEFDMLIRRQPTGVIIRDTPNVPKKKAIDQSQKLKGMEILSDDAQLELDTLKVIKASKRDSRRQHQAGGSSEGAGIAPEVPDETKDKSADSSEGYGTSPKVPDESKGKSTVLDEDD</sequence>
<dbReference type="Proteomes" id="UP001151760">
    <property type="component" value="Unassembled WGS sequence"/>
</dbReference>
<reference evidence="2" key="1">
    <citation type="journal article" date="2022" name="Int. J. Mol. Sci.">
        <title>Draft Genome of Tanacetum Coccineum: Genomic Comparison of Closely Related Tanacetum-Family Plants.</title>
        <authorList>
            <person name="Yamashiro T."/>
            <person name="Shiraishi A."/>
            <person name="Nakayama K."/>
            <person name="Satake H."/>
        </authorList>
    </citation>
    <scope>NUCLEOTIDE SEQUENCE</scope>
</reference>
<feature type="region of interest" description="Disordered" evidence="1">
    <location>
        <begin position="295"/>
        <end position="356"/>
    </location>
</feature>
<organism evidence="2 3">
    <name type="scientific">Tanacetum coccineum</name>
    <dbReference type="NCBI Taxonomy" id="301880"/>
    <lineage>
        <taxon>Eukaryota</taxon>
        <taxon>Viridiplantae</taxon>
        <taxon>Streptophyta</taxon>
        <taxon>Embryophyta</taxon>
        <taxon>Tracheophyta</taxon>
        <taxon>Spermatophyta</taxon>
        <taxon>Magnoliopsida</taxon>
        <taxon>eudicotyledons</taxon>
        <taxon>Gunneridae</taxon>
        <taxon>Pentapetalae</taxon>
        <taxon>asterids</taxon>
        <taxon>campanulids</taxon>
        <taxon>Asterales</taxon>
        <taxon>Asteraceae</taxon>
        <taxon>Asteroideae</taxon>
        <taxon>Anthemideae</taxon>
        <taxon>Anthemidinae</taxon>
        <taxon>Tanacetum</taxon>
    </lineage>
</organism>
<gene>
    <name evidence="2" type="ORF">Tco_1071172</name>
</gene>
<dbReference type="EMBL" id="BQNB010019826">
    <property type="protein sequence ID" value="GJT89455.1"/>
    <property type="molecule type" value="Genomic_DNA"/>
</dbReference>
<evidence type="ECO:0000313" key="2">
    <source>
        <dbReference type="EMBL" id="GJT89455.1"/>
    </source>
</evidence>
<feature type="compositionally biased region" description="Basic residues" evidence="1">
    <location>
        <begin position="178"/>
        <end position="194"/>
    </location>
</feature>
<evidence type="ECO:0000256" key="1">
    <source>
        <dbReference type="SAM" id="MobiDB-lite"/>
    </source>
</evidence>
<feature type="region of interest" description="Disordered" evidence="1">
    <location>
        <begin position="161"/>
        <end position="195"/>
    </location>
</feature>
<accession>A0ABQ5HNQ8</accession>
<protein>
    <submittedName>
        <fullName evidence="2">Uncharacterized protein</fullName>
    </submittedName>
</protein>